<feature type="non-terminal residue" evidence="1">
    <location>
        <position position="1"/>
    </location>
</feature>
<protein>
    <submittedName>
        <fullName evidence="1">Uncharacterized protein</fullName>
    </submittedName>
</protein>
<evidence type="ECO:0000313" key="1">
    <source>
        <dbReference type="EMBL" id="VDN00452.1"/>
    </source>
</evidence>
<evidence type="ECO:0000313" key="2">
    <source>
        <dbReference type="Proteomes" id="UP000271087"/>
    </source>
</evidence>
<dbReference type="AlphaFoldDB" id="A0A3P7MW13"/>
<dbReference type="OrthoDB" id="198787at2759"/>
<proteinExistence type="predicted"/>
<name>A0A3P7MW13_ONCOC</name>
<accession>A0A3P7MW13</accession>
<dbReference type="SUPFAM" id="SSF52540">
    <property type="entry name" value="P-loop containing nucleoside triphosphate hydrolases"/>
    <property type="match status" value="1"/>
</dbReference>
<sequence>NHNCTTIDDLYNATFLQKILLSATLSLDVEDLHEWRLRYPRLFKAVKNDVVVENESNLNNVIIPSSLRIEYIICDSKFKPLATHERIESRESWKKILIFVNSKMASYRLALLLKVLSAGKYQVEELSSNLFGNRRQKVLASSL</sequence>
<organism evidence="1 2">
    <name type="scientific">Onchocerca ochengi</name>
    <name type="common">Filarial nematode worm</name>
    <dbReference type="NCBI Taxonomy" id="42157"/>
    <lineage>
        <taxon>Eukaryota</taxon>
        <taxon>Metazoa</taxon>
        <taxon>Ecdysozoa</taxon>
        <taxon>Nematoda</taxon>
        <taxon>Chromadorea</taxon>
        <taxon>Rhabditida</taxon>
        <taxon>Spirurina</taxon>
        <taxon>Spiruromorpha</taxon>
        <taxon>Filarioidea</taxon>
        <taxon>Onchocercidae</taxon>
        <taxon>Onchocerca</taxon>
    </lineage>
</organism>
<dbReference type="InterPro" id="IPR027417">
    <property type="entry name" value="P-loop_NTPase"/>
</dbReference>
<dbReference type="Gene3D" id="3.40.50.300">
    <property type="entry name" value="P-loop containing nucleotide triphosphate hydrolases"/>
    <property type="match status" value="1"/>
</dbReference>
<keyword evidence="2" id="KW-1185">Reference proteome</keyword>
<dbReference type="EMBL" id="UYRW01013059">
    <property type="protein sequence ID" value="VDN00452.1"/>
    <property type="molecule type" value="Genomic_DNA"/>
</dbReference>
<reference evidence="1 2" key="1">
    <citation type="submission" date="2018-08" db="EMBL/GenBank/DDBJ databases">
        <authorList>
            <person name="Laetsch R D."/>
            <person name="Stevens L."/>
            <person name="Kumar S."/>
            <person name="Blaxter L. M."/>
        </authorList>
    </citation>
    <scope>NUCLEOTIDE SEQUENCE [LARGE SCALE GENOMIC DNA]</scope>
</reference>
<dbReference type="Proteomes" id="UP000271087">
    <property type="component" value="Unassembled WGS sequence"/>
</dbReference>
<gene>
    <name evidence="1" type="ORF">NOO_LOCUS13019</name>
</gene>